<dbReference type="SUPFAM" id="SSF51556">
    <property type="entry name" value="Metallo-dependent hydrolases"/>
    <property type="match status" value="1"/>
</dbReference>
<dbReference type="Gene3D" id="3.20.20.140">
    <property type="entry name" value="Metal-dependent hydrolases"/>
    <property type="match status" value="1"/>
</dbReference>
<dbReference type="PANTHER" id="PTHR32027">
    <property type="entry name" value="CYTOSINE DEAMINASE"/>
    <property type="match status" value="1"/>
</dbReference>
<gene>
    <name evidence="2" type="ORF">MWN33_09205</name>
</gene>
<evidence type="ECO:0000259" key="1">
    <source>
        <dbReference type="Pfam" id="PF07969"/>
    </source>
</evidence>
<evidence type="ECO:0000313" key="2">
    <source>
        <dbReference type="EMBL" id="MCK0208207.1"/>
    </source>
</evidence>
<dbReference type="EC" id="3.5.4.1" evidence="2"/>
<keyword evidence="2" id="KW-0378">Hydrolase</keyword>
<accession>A0ABT0DLQ5</accession>
<keyword evidence="3" id="KW-1185">Reference proteome</keyword>
<dbReference type="InterPro" id="IPR013108">
    <property type="entry name" value="Amidohydro_3"/>
</dbReference>
<dbReference type="GO" id="GO:0004131">
    <property type="term" value="F:cytosine deaminase activity"/>
    <property type="evidence" value="ECO:0007669"/>
    <property type="project" value="UniProtKB-EC"/>
</dbReference>
<protein>
    <submittedName>
        <fullName evidence="2">Cytosine deaminase</fullName>
        <ecNumber evidence="2">3.5.4.1</ecNumber>
    </submittedName>
</protein>
<dbReference type="InterPro" id="IPR032466">
    <property type="entry name" value="Metal_Hydrolase"/>
</dbReference>
<sequence>MTRPALPPADLPAAYVLGHVRAPTGLIAAPPGPADAEGLVALDIAVAGGHIARLAPAGALIEDGPRIERAGTLALPGLADIHTHLDKGFIWNRAPNRDGSFEGAMAAVAADKPNWSEEDIRRRFDFALRCAYAHGTVAIRTHLDSEGERAAGAWRVFAEMREAWRGRIELQAVGLIPVDSVLDPALFDRLVGLVREHGGLLGSYTYVTPNLHAGLELLFDAAERHGLALDLHVDERDRNAHALVDIAEIALRRRFQGPILAGHCCALALKDEAEADRALDRVAQAGIGIVSLPMCNLYLQDRQPGRTPRWRGVTLLHEMRARGIPVMVASDNARDPFYAYGDLDLVEVYREATRIAHLDHPAGEGPALIARAPAQWMGVEAGLLAPGRPADLSLFPARSLNELHARPQADRLVLRAGRAIEVAPPDYGELDDLMERPQ</sequence>
<reference evidence="3" key="1">
    <citation type="submission" date="2023-07" db="EMBL/GenBank/DDBJ databases">
        <title>Ancylobacter moscoviensis sp. nov., facultatively methylotrophic bacteria from activated sludge and the reclassification of Starkeya novella (Starkey 1934) Kelly et al. 2000 as Ancylobacter novellus comb. nov., Starkeya koreensis Im et al. 2006 as Ancylobacter koreensis comb.nov., Angulomicrobium tetraedrale Vasil'eva et al. 1986 as Ancylobacter tetraedralis comb. nov., Angulomicrobium amanitiforme Fritz et al. 2004 as Ancylobacter amanitiformis comb. nov. and Methylorhabdus multivorans Doronina et al. 1996 as Ancylobacter multivorans comb. nov. and emended description of the genus Ancylobacter.</title>
        <authorList>
            <person name="Doronina N."/>
            <person name="Chemodurova A."/>
            <person name="Grouzdev D."/>
            <person name="Koziaeva V."/>
            <person name="Shi W."/>
            <person name="Wu L."/>
            <person name="Kaparullina E."/>
        </authorList>
    </citation>
    <scope>NUCLEOTIDE SEQUENCE [LARGE SCALE GENOMIC DNA]</scope>
    <source>
        <strain evidence="3">Jip08</strain>
    </source>
</reference>
<dbReference type="PANTHER" id="PTHR32027:SF0">
    <property type="entry name" value="CYTOSINE DEAMINASE"/>
    <property type="match status" value="1"/>
</dbReference>
<dbReference type="EMBL" id="JALKCG010000002">
    <property type="protein sequence ID" value="MCK0208207.1"/>
    <property type="molecule type" value="Genomic_DNA"/>
</dbReference>
<dbReference type="InterPro" id="IPR011059">
    <property type="entry name" value="Metal-dep_hydrolase_composite"/>
</dbReference>
<evidence type="ECO:0000313" key="3">
    <source>
        <dbReference type="Proteomes" id="UP001202867"/>
    </source>
</evidence>
<dbReference type="SUPFAM" id="SSF51338">
    <property type="entry name" value="Composite domain of metallo-dependent hydrolases"/>
    <property type="match status" value="1"/>
</dbReference>
<dbReference type="CDD" id="cd01293">
    <property type="entry name" value="Bact_CD"/>
    <property type="match status" value="1"/>
</dbReference>
<proteinExistence type="predicted"/>
<dbReference type="Pfam" id="PF07969">
    <property type="entry name" value="Amidohydro_3"/>
    <property type="match status" value="1"/>
</dbReference>
<name>A0ABT0DLQ5_9HYPH</name>
<organism evidence="2 3">
    <name type="scientific">Ancylobacter koreensis</name>
    <dbReference type="NCBI Taxonomy" id="266121"/>
    <lineage>
        <taxon>Bacteria</taxon>
        <taxon>Pseudomonadati</taxon>
        <taxon>Pseudomonadota</taxon>
        <taxon>Alphaproteobacteria</taxon>
        <taxon>Hyphomicrobiales</taxon>
        <taxon>Xanthobacteraceae</taxon>
        <taxon>Ancylobacter</taxon>
    </lineage>
</organism>
<dbReference type="InterPro" id="IPR052349">
    <property type="entry name" value="Metallo-hydrolase_Enzymes"/>
</dbReference>
<feature type="domain" description="Amidohydrolase 3" evidence="1">
    <location>
        <begin position="215"/>
        <end position="408"/>
    </location>
</feature>
<comment type="caution">
    <text evidence="2">The sequence shown here is derived from an EMBL/GenBank/DDBJ whole genome shotgun (WGS) entry which is preliminary data.</text>
</comment>
<dbReference type="Gene3D" id="2.30.40.10">
    <property type="entry name" value="Urease, subunit C, domain 1"/>
    <property type="match status" value="1"/>
</dbReference>
<dbReference type="NCBIfam" id="NF005759">
    <property type="entry name" value="PRK07583.1"/>
    <property type="match status" value="1"/>
</dbReference>
<dbReference type="RefSeq" id="WP_247200187.1">
    <property type="nucleotide sequence ID" value="NZ_JALKCG010000002.1"/>
</dbReference>
<dbReference type="Proteomes" id="UP001202867">
    <property type="component" value="Unassembled WGS sequence"/>
</dbReference>